<sequence>MKTSANGAGAPLATASGNPTEGEKKSINPELWQACAGPLVNLPAAGTHVVYFPQGHSEQVAASMKKDVDAQIPNYPNLPSKLLCLLHNVTLHADPETDEVYAQMTLQPVPSFDKDALLRSDLTMKANKPQTEFFCKTLTASDTSTHGGFSVPRRAAEKIFPPLDFTMQPPAQELVARDLHDNVWTFRHIYRGQPKRHLLTTGWSLFVSGKRLFAGDSVLFIRDEKQQLLLGIRRANRQPTNLSSSVLSSDSMHIGILAAAAHAAANNSPFTVFYNPRASPSEFVIPLAKYYKAVCSNQISLGMRFRMMFETEESGTRRYMGTITGISDLDPVRWKNSQWRNLQVGWDESTAGERRNRVSIWEIEPVTAPFFICPTPFFRPKRPRQPGMPDDDSSDLDSIFKRTMPWLGDDFGMKDPQGLPGLSLVQWMNMQQSSSLANSMQPNYLQSFSGSVLQNLAGADLSRQLGGLPGQVPQHNNLQFNGQRPGQQPQHLEQLQKLPAASLNPLGSIIQPQQQLTDLAQQQRQNLMNQTLPTSQVQAQLLQANLVQSQNVLQQQQASHQLQRNLSQNLQSPQSQPQQQILSQNQQQNLMASQSNDPISQQFNMPENQIQLQLLQKLHQQQQSFLAQQSALQQPPQLTPIHDQQKPLLDVPQSFSRSMTSSQILDASQTISTSLPQSHVSPQQMTRTGSQNNLRFNQPPLQGKPHQQQQQPGVLPELHGHVGHTLTPTNQLSAAGSSLITGAAGGGHSAITDDIPSCSTSPSTNNCPNVVQPIMNGRTHRSAPMGDEITQPSATLLSSSGLETVSASSNLVKDMMQKPEVKPSLNVSKSQNQGFFAHQTFLNTSGAQIDYLDSSSSATSVCLSQNDVHLQQNTNQMSFNSQPVLFRDTSQEDVHADPRTNISFGANMDNQLGMPMMSDPVITKGMMGSGKDFSNNLASEGGMLSSFENPKESQPELSSSMVSGSFGVPDMAFNSIDSAINDNGFMNRNAWAPPPQLPRMRTYTKVYKRGAVGRSIDITRYSGYEELKQDLARRFGIEGQLEDRQRIGWKLVYVDHENDVLLVGDDPWEEFVNCVRCIKILSPQEVQQMSLDGDFGNSVLPNQACSSSDGGNV</sequence>
<organism evidence="1 2">
    <name type="scientific">Catharanthus roseus</name>
    <name type="common">Madagascar periwinkle</name>
    <name type="synonym">Vinca rosea</name>
    <dbReference type="NCBI Taxonomy" id="4058"/>
    <lineage>
        <taxon>Eukaryota</taxon>
        <taxon>Viridiplantae</taxon>
        <taxon>Streptophyta</taxon>
        <taxon>Embryophyta</taxon>
        <taxon>Tracheophyta</taxon>
        <taxon>Spermatophyta</taxon>
        <taxon>Magnoliopsida</taxon>
        <taxon>eudicotyledons</taxon>
        <taxon>Gunneridae</taxon>
        <taxon>Pentapetalae</taxon>
        <taxon>asterids</taxon>
        <taxon>lamiids</taxon>
        <taxon>Gentianales</taxon>
        <taxon>Apocynaceae</taxon>
        <taxon>Rauvolfioideae</taxon>
        <taxon>Vinceae</taxon>
        <taxon>Catharanthinae</taxon>
        <taxon>Catharanthus</taxon>
    </lineage>
</organism>
<accession>A0ACC0AF28</accession>
<gene>
    <name evidence="1" type="ORF">M9H77_28017</name>
</gene>
<comment type="caution">
    <text evidence="1">The sequence shown here is derived from an EMBL/GenBank/DDBJ whole genome shotgun (WGS) entry which is preliminary data.</text>
</comment>
<keyword evidence="2" id="KW-1185">Reference proteome</keyword>
<reference evidence="2" key="1">
    <citation type="journal article" date="2023" name="Nat. Plants">
        <title>Single-cell RNA sequencing provides a high-resolution roadmap for understanding the multicellular compartmentation of specialized metabolism.</title>
        <authorList>
            <person name="Sun S."/>
            <person name="Shen X."/>
            <person name="Li Y."/>
            <person name="Li Y."/>
            <person name="Wang S."/>
            <person name="Li R."/>
            <person name="Zhang H."/>
            <person name="Shen G."/>
            <person name="Guo B."/>
            <person name="Wei J."/>
            <person name="Xu J."/>
            <person name="St-Pierre B."/>
            <person name="Chen S."/>
            <person name="Sun C."/>
        </authorList>
    </citation>
    <scope>NUCLEOTIDE SEQUENCE [LARGE SCALE GENOMIC DNA]</scope>
</reference>
<proteinExistence type="predicted"/>
<protein>
    <submittedName>
        <fullName evidence="1">Uncharacterized protein</fullName>
    </submittedName>
</protein>
<dbReference type="Proteomes" id="UP001060085">
    <property type="component" value="Linkage Group LG06"/>
</dbReference>
<evidence type="ECO:0000313" key="1">
    <source>
        <dbReference type="EMBL" id="KAI5659224.1"/>
    </source>
</evidence>
<name>A0ACC0AF28_CATRO</name>
<dbReference type="EMBL" id="CM044706">
    <property type="protein sequence ID" value="KAI5659224.1"/>
    <property type="molecule type" value="Genomic_DNA"/>
</dbReference>
<evidence type="ECO:0000313" key="2">
    <source>
        <dbReference type="Proteomes" id="UP001060085"/>
    </source>
</evidence>